<proteinExistence type="predicted"/>
<name>A0A382K0T5_9ZZZZ</name>
<protein>
    <recommendedName>
        <fullName evidence="1">DUF362 domain-containing protein</fullName>
    </recommendedName>
</protein>
<evidence type="ECO:0000259" key="1">
    <source>
        <dbReference type="Pfam" id="PF04015"/>
    </source>
</evidence>
<dbReference type="Pfam" id="PF04015">
    <property type="entry name" value="DUF362"/>
    <property type="match status" value="1"/>
</dbReference>
<gene>
    <name evidence="2" type="ORF">METZ01_LOCUS269125</name>
</gene>
<reference evidence="2" key="1">
    <citation type="submission" date="2018-05" db="EMBL/GenBank/DDBJ databases">
        <authorList>
            <person name="Lanie J.A."/>
            <person name="Ng W.-L."/>
            <person name="Kazmierczak K.M."/>
            <person name="Andrzejewski T.M."/>
            <person name="Davidsen T.M."/>
            <person name="Wayne K.J."/>
            <person name="Tettelin H."/>
            <person name="Glass J.I."/>
            <person name="Rusch D."/>
            <person name="Podicherti R."/>
            <person name="Tsui H.-C.T."/>
            <person name="Winkler M.E."/>
        </authorList>
    </citation>
    <scope>NUCLEOTIDE SEQUENCE</scope>
</reference>
<dbReference type="EMBL" id="UINC01076784">
    <property type="protein sequence ID" value="SVC16271.1"/>
    <property type="molecule type" value="Genomic_DNA"/>
</dbReference>
<organism evidence="2">
    <name type="scientific">marine metagenome</name>
    <dbReference type="NCBI Taxonomy" id="408172"/>
    <lineage>
        <taxon>unclassified sequences</taxon>
        <taxon>metagenomes</taxon>
        <taxon>ecological metagenomes</taxon>
    </lineage>
</organism>
<feature type="domain" description="DUF362" evidence="1">
    <location>
        <begin position="70"/>
        <end position="253"/>
    </location>
</feature>
<dbReference type="InterPro" id="IPR007160">
    <property type="entry name" value="DUF362"/>
</dbReference>
<feature type="non-terminal residue" evidence="2">
    <location>
        <position position="272"/>
    </location>
</feature>
<accession>A0A382K0T5</accession>
<dbReference type="AlphaFoldDB" id="A0A382K0T5"/>
<sequence length="272" mass="30627">MSSKKPYKVRAIHCDHKSSQEEIYERLKTITTPLNRSWNKIEKANKIGIKVNMQMRTDDIRRIGGRRQELVDDEVTRAALRLLRERTDAQIFVIDTSTAPCGQRPGSDYNMRSLFEELNIPYVEAGNPPFERYKVPGGGLMFSEYQLSAALVEADAFVSIAKMKSHAFMGITLCLKNLFGLPPILPHGRLRTYFHHVIRLSYVLPDLGLIAQPCLNIIDGLTGQSKREWGGEGRICDALIAGDQVIATDACGTYLMGTDPSSDWPNPPYRRD</sequence>
<evidence type="ECO:0000313" key="2">
    <source>
        <dbReference type="EMBL" id="SVC16271.1"/>
    </source>
</evidence>